<dbReference type="RefSeq" id="WP_193803581.1">
    <property type="nucleotide sequence ID" value="NZ_JADEZV010000002.1"/>
</dbReference>
<comment type="caution">
    <text evidence="2">The sequence shown here is derived from an EMBL/GenBank/DDBJ whole genome shotgun (WGS) entry which is preliminary data.</text>
</comment>
<reference evidence="2" key="1">
    <citation type="submission" date="2020-10" db="EMBL/GenBank/DDBJ databases">
        <title>Fervidococcus fontis strain 3639Fd - the first crenarchaeon capable of growth on lipids.</title>
        <authorList>
            <person name="Kochetkova T.V."/>
            <person name="Elcheninov A.G."/>
            <person name="Toschakov S.V."/>
            <person name="Kublanov I.V."/>
        </authorList>
    </citation>
    <scope>NUCLEOTIDE SEQUENCE</scope>
    <source>
        <strain evidence="2">3639Fd</strain>
    </source>
</reference>
<protein>
    <recommendedName>
        <fullName evidence="4">DUF4350 domain-containing protein</fullName>
    </recommendedName>
</protein>
<evidence type="ECO:0000313" key="2">
    <source>
        <dbReference type="EMBL" id="MBE9391138.1"/>
    </source>
</evidence>
<accession>A0A843A760</accession>
<evidence type="ECO:0000313" key="3">
    <source>
        <dbReference type="Proteomes" id="UP000652307"/>
    </source>
</evidence>
<dbReference type="Proteomes" id="UP000652307">
    <property type="component" value="Unassembled WGS sequence"/>
</dbReference>
<organism evidence="2 3">
    <name type="scientific">Fervidicoccus fontis</name>
    <dbReference type="NCBI Taxonomy" id="683846"/>
    <lineage>
        <taxon>Archaea</taxon>
        <taxon>Thermoproteota</taxon>
        <taxon>Thermoprotei</taxon>
        <taxon>Fervidicoccales</taxon>
        <taxon>Fervidicoccaceae</taxon>
        <taxon>Fervidicoccus</taxon>
    </lineage>
</organism>
<gene>
    <name evidence="2" type="ORF">IOK49_03470</name>
</gene>
<keyword evidence="1" id="KW-0812">Transmembrane</keyword>
<feature type="transmembrane region" description="Helical" evidence="1">
    <location>
        <begin position="264"/>
        <end position="285"/>
    </location>
</feature>
<sequence>MKNYIILGTVLFLIIALFSIYIIPSTSDFSPYNPLYNGLADFVHEFNVTLIPINSLNNLKQGTVVFLIGPSKNFTEQEGMEILSYVENGGELVIMDDFGTSNELIKIMNLNGILNGSLLGDPLFMYKSFQLPIVKVNVNGTTLNVYYNYATVITSQNSNLNCIGESSYFSYLDLNLTGKYLNGYPKGPFCIAYMQNIGKGVVYVFSDSSPFINSMLNLGDNHKLATTLISGKIPYLIDDKWYVNNYDVLRTNTFNFFSQILPSIVYPLALISVLVSYIVGNYIYINLVKKRTKKKSNLEKILKVHPEWNKDVLIKLMKEADKNE</sequence>
<feature type="transmembrane region" description="Helical" evidence="1">
    <location>
        <begin position="5"/>
        <end position="23"/>
    </location>
</feature>
<name>A0A843A760_9CREN</name>
<dbReference type="EMBL" id="JADEZV010000002">
    <property type="protein sequence ID" value="MBE9391138.1"/>
    <property type="molecule type" value="Genomic_DNA"/>
</dbReference>
<dbReference type="AlphaFoldDB" id="A0A843A760"/>
<evidence type="ECO:0008006" key="4">
    <source>
        <dbReference type="Google" id="ProtNLM"/>
    </source>
</evidence>
<keyword evidence="1" id="KW-0472">Membrane</keyword>
<proteinExistence type="predicted"/>
<keyword evidence="1" id="KW-1133">Transmembrane helix</keyword>
<evidence type="ECO:0000256" key="1">
    <source>
        <dbReference type="SAM" id="Phobius"/>
    </source>
</evidence>